<protein>
    <recommendedName>
        <fullName evidence="2">Dockerin domain-containing protein</fullName>
    </recommendedName>
</protein>
<organism evidence="3">
    <name type="scientific">marine metagenome</name>
    <dbReference type="NCBI Taxonomy" id="408172"/>
    <lineage>
        <taxon>unclassified sequences</taxon>
        <taxon>metagenomes</taxon>
        <taxon>ecological metagenomes</taxon>
    </lineage>
</organism>
<dbReference type="AlphaFoldDB" id="A0A382BI62"/>
<evidence type="ECO:0000256" key="1">
    <source>
        <dbReference type="SAM" id="MobiDB-lite"/>
    </source>
</evidence>
<dbReference type="SUPFAM" id="SSF63825">
    <property type="entry name" value="YWTD domain"/>
    <property type="match status" value="1"/>
</dbReference>
<dbReference type="GO" id="GO:0000272">
    <property type="term" value="P:polysaccharide catabolic process"/>
    <property type="evidence" value="ECO:0007669"/>
    <property type="project" value="InterPro"/>
</dbReference>
<dbReference type="InterPro" id="IPR036439">
    <property type="entry name" value="Dockerin_dom_sf"/>
</dbReference>
<dbReference type="EMBL" id="UINC01029860">
    <property type="protein sequence ID" value="SVB13309.1"/>
    <property type="molecule type" value="Genomic_DNA"/>
</dbReference>
<dbReference type="CDD" id="cd14256">
    <property type="entry name" value="Dockerin_I"/>
    <property type="match status" value="1"/>
</dbReference>
<dbReference type="SUPFAM" id="SSF63446">
    <property type="entry name" value="Type I dockerin domain"/>
    <property type="match status" value="1"/>
</dbReference>
<dbReference type="InterPro" id="IPR016134">
    <property type="entry name" value="Dockerin_dom"/>
</dbReference>
<gene>
    <name evidence="3" type="ORF">METZ01_LOCUS166163</name>
</gene>
<feature type="domain" description="Dockerin" evidence="2">
    <location>
        <begin position="317"/>
        <end position="380"/>
    </location>
</feature>
<dbReference type="PROSITE" id="PS51766">
    <property type="entry name" value="DOCKERIN"/>
    <property type="match status" value="1"/>
</dbReference>
<accession>A0A382BI62</accession>
<evidence type="ECO:0000313" key="3">
    <source>
        <dbReference type="EMBL" id="SVB13309.1"/>
    </source>
</evidence>
<feature type="non-terminal residue" evidence="3">
    <location>
        <position position="1"/>
    </location>
</feature>
<dbReference type="Gene3D" id="1.10.1330.10">
    <property type="entry name" value="Dockerin domain"/>
    <property type="match status" value="1"/>
</dbReference>
<feature type="region of interest" description="Disordered" evidence="1">
    <location>
        <begin position="447"/>
        <end position="471"/>
    </location>
</feature>
<evidence type="ECO:0000259" key="2">
    <source>
        <dbReference type="PROSITE" id="PS51766"/>
    </source>
</evidence>
<reference evidence="3" key="1">
    <citation type="submission" date="2018-05" db="EMBL/GenBank/DDBJ databases">
        <authorList>
            <person name="Lanie J.A."/>
            <person name="Ng W.-L."/>
            <person name="Kazmierczak K.M."/>
            <person name="Andrzejewski T.M."/>
            <person name="Davidsen T.M."/>
            <person name="Wayne K.J."/>
            <person name="Tettelin H."/>
            <person name="Glass J.I."/>
            <person name="Rusch D."/>
            <person name="Podicherti R."/>
            <person name="Tsui H.-C.T."/>
            <person name="Winkler M.E."/>
        </authorList>
    </citation>
    <scope>NUCLEOTIDE SEQUENCE</scope>
</reference>
<dbReference type="PROSITE" id="PS00018">
    <property type="entry name" value="EF_HAND_1"/>
    <property type="match status" value="2"/>
</dbReference>
<feature type="compositionally biased region" description="Acidic residues" evidence="1">
    <location>
        <begin position="449"/>
        <end position="469"/>
    </location>
</feature>
<name>A0A382BI62_9ZZZZ</name>
<proteinExistence type="predicted"/>
<sequence>VKVCINLILLFSLLLASDPVFGERQDFGEIQYSPINEASGIVGSYKNENVFWTHNDSGDQNRIYAFNNEGQHLGVYTLQNCSARDWEDIAIGPGPDESQTYLYVGDIGDNSSQYEIKNIFRFIEPNVESNQSPVNETLYNIDIIALQYPDGNRDAETLMLDPLTKDIIIVSKREEFIHIYNIPFPQNTTGTILFPDLIHTMDFYPDDSSDLARIVAGDISRDGTEILIKSYTHIFHFPRYENQSIAQALTNTMTMVEYMMEPQGEAVGWHPDGVGYFTISEEASNIPCHLYFYPRIVGCMDQNADNYNPYALEDDGSCEIPGDINGDGQINIIDIVMAVDLILGNNYDVVGDVNEDGQLNVIDIVMLVDWVLNGTGCSDDSSWDYDMDGICDADDTDDDNDGALDPDDSDDNNEYVCSDVDGDNCDDCSSGTFDPYNDGIDMNANGICDEGEANNDTDGDGVIDDEDSDPFNPYQCSDLDGDTCDDCSTGTFNPSDDGYDYDGDGQCDDGDCDDDNDGCQECWDYCP</sequence>
<dbReference type="InterPro" id="IPR018247">
    <property type="entry name" value="EF_Hand_1_Ca_BS"/>
</dbReference>
<feature type="region of interest" description="Disordered" evidence="1">
    <location>
        <begin position="394"/>
        <end position="413"/>
    </location>
</feature>